<dbReference type="InterPro" id="IPR017871">
    <property type="entry name" value="ABC_transporter-like_CS"/>
</dbReference>
<dbReference type="InterPro" id="IPR036640">
    <property type="entry name" value="ABC1_TM_sf"/>
</dbReference>
<evidence type="ECO:0000259" key="6">
    <source>
        <dbReference type="PROSITE" id="PS50893"/>
    </source>
</evidence>
<dbReference type="Gene3D" id="3.40.50.300">
    <property type="entry name" value="P-loop containing nucleotide triphosphate hydrolases"/>
    <property type="match status" value="1"/>
</dbReference>
<dbReference type="PANTHER" id="PTHR43394">
    <property type="entry name" value="ATP-DEPENDENT PERMEASE MDL1, MITOCHONDRIAL"/>
    <property type="match status" value="1"/>
</dbReference>
<keyword evidence="9" id="KW-1185">Reference proteome</keyword>
<keyword evidence="8" id="KW-0067">ATP-binding</keyword>
<dbReference type="Pfam" id="PF00664">
    <property type="entry name" value="ABC_membrane"/>
    <property type="match status" value="1"/>
</dbReference>
<evidence type="ECO:0000256" key="1">
    <source>
        <dbReference type="ARBA" id="ARBA00004651"/>
    </source>
</evidence>
<dbReference type="PANTHER" id="PTHR43394:SF1">
    <property type="entry name" value="ATP-BINDING CASSETTE SUB-FAMILY B MEMBER 10, MITOCHONDRIAL"/>
    <property type="match status" value="1"/>
</dbReference>
<proteinExistence type="predicted"/>
<keyword evidence="2 5" id="KW-0812">Transmembrane</keyword>
<reference evidence="8 9" key="1">
    <citation type="submission" date="2018-08" db="EMBL/GenBank/DDBJ databases">
        <title>Aeromicrobium sp. M2KJ-4, whole genome shotgun sequence.</title>
        <authorList>
            <person name="Tuo L."/>
        </authorList>
    </citation>
    <scope>NUCLEOTIDE SEQUENCE [LARGE SCALE GENOMIC DNA]</scope>
    <source>
        <strain evidence="8 9">M2KJ-4</strain>
    </source>
</reference>
<evidence type="ECO:0000259" key="7">
    <source>
        <dbReference type="PROSITE" id="PS50929"/>
    </source>
</evidence>
<organism evidence="8 9">
    <name type="scientific">Aeromicrobium endophyticum</name>
    <dbReference type="NCBI Taxonomy" id="2292704"/>
    <lineage>
        <taxon>Bacteria</taxon>
        <taxon>Bacillati</taxon>
        <taxon>Actinomycetota</taxon>
        <taxon>Actinomycetes</taxon>
        <taxon>Propionibacteriales</taxon>
        <taxon>Nocardioidaceae</taxon>
        <taxon>Aeromicrobium</taxon>
    </lineage>
</organism>
<feature type="domain" description="ABC transporter" evidence="6">
    <location>
        <begin position="314"/>
        <end position="552"/>
    </location>
</feature>
<feature type="transmembrane region" description="Helical" evidence="5">
    <location>
        <begin position="45"/>
        <end position="63"/>
    </location>
</feature>
<evidence type="ECO:0000256" key="3">
    <source>
        <dbReference type="ARBA" id="ARBA00022989"/>
    </source>
</evidence>
<dbReference type="GO" id="GO:0016887">
    <property type="term" value="F:ATP hydrolysis activity"/>
    <property type="evidence" value="ECO:0007669"/>
    <property type="project" value="InterPro"/>
</dbReference>
<dbReference type="GO" id="GO:0005886">
    <property type="term" value="C:plasma membrane"/>
    <property type="evidence" value="ECO:0007669"/>
    <property type="project" value="UniProtKB-SubCell"/>
</dbReference>
<sequence length="553" mass="57671">MRRHRARLAGSYLLITSWLLCEALVPVVIGVIVDRAVATGELHELAVWGAALVTLFVVLSYSYRFGARLGVGALQRETHLLRVEVSEHVLGAGGARTGLLPGETLSLATSDAETIGELLWHVGYTLAGLIGVVVSAVVLFRIDLVLGLVVLVGVPLVLVAIQVVTPLIARDTTDQQATIATATGIATDLVKGLRPLKGVGAEDVAAARYRGHSASARDASIRTARSVGYMFGLTATLSGLFLALVAYLAGTRALDGDISIGELIAIVGLTQFLAEPIAGLGETSAQAARSFASAKRLVDVLQTPPLAVSGTEVLGDPDAEIAIESLTSGPLRALDLGTRAGELVGVVVDDPATGDTLVRLLRGEVPLADRSGSLTLGGRTIDDLTIDSLRSQVVVCHHRVDLFEGTLRETIDPGRTLDDAELAEVLAASAASDVVDLHPEGLEQVVSAGGTTLSGGQRQRVALARALATRAPILVLDEPTSAVDAMTEQRIADGIRAYRHPGGSRSSTLVITSSPALLAAADRVVLVDGGRVVATGTHHELAARDDYRETVLR</sequence>
<dbReference type="PROSITE" id="PS50893">
    <property type="entry name" value="ABC_TRANSPORTER_2"/>
    <property type="match status" value="1"/>
</dbReference>
<evidence type="ECO:0000256" key="4">
    <source>
        <dbReference type="ARBA" id="ARBA00023136"/>
    </source>
</evidence>
<gene>
    <name evidence="8" type="ORF">DX116_19095</name>
</gene>
<feature type="transmembrane region" description="Helical" evidence="5">
    <location>
        <begin position="12"/>
        <end position="33"/>
    </location>
</feature>
<feature type="domain" description="ABC transmembrane type-1" evidence="7">
    <location>
        <begin position="20"/>
        <end position="289"/>
    </location>
</feature>
<dbReference type="SUPFAM" id="SSF52540">
    <property type="entry name" value="P-loop containing nucleoside triphosphate hydrolases"/>
    <property type="match status" value="1"/>
</dbReference>
<dbReference type="InterPro" id="IPR027417">
    <property type="entry name" value="P-loop_NTPase"/>
</dbReference>
<feature type="transmembrane region" description="Helical" evidence="5">
    <location>
        <begin position="146"/>
        <end position="169"/>
    </location>
</feature>
<dbReference type="CDD" id="cd07346">
    <property type="entry name" value="ABC_6TM_exporters"/>
    <property type="match status" value="1"/>
</dbReference>
<feature type="transmembrane region" description="Helical" evidence="5">
    <location>
        <begin position="227"/>
        <end position="249"/>
    </location>
</feature>
<evidence type="ECO:0000256" key="2">
    <source>
        <dbReference type="ARBA" id="ARBA00022692"/>
    </source>
</evidence>
<comment type="subcellular location">
    <subcellularLocation>
        <location evidence="1">Cell membrane</location>
        <topology evidence="1">Multi-pass membrane protein</topology>
    </subcellularLocation>
</comment>
<dbReference type="PROSITE" id="PS00211">
    <property type="entry name" value="ABC_TRANSPORTER_1"/>
    <property type="match status" value="1"/>
</dbReference>
<dbReference type="AlphaFoldDB" id="A0A371NZ44"/>
<protein>
    <submittedName>
        <fullName evidence="8">ABC transporter ATP-binding protein</fullName>
    </submittedName>
</protein>
<dbReference type="Proteomes" id="UP000265581">
    <property type="component" value="Unassembled WGS sequence"/>
</dbReference>
<evidence type="ECO:0000313" key="8">
    <source>
        <dbReference type="EMBL" id="REK68965.1"/>
    </source>
</evidence>
<keyword evidence="3 5" id="KW-1133">Transmembrane helix</keyword>
<name>A0A371NZ44_9ACTN</name>
<dbReference type="PROSITE" id="PS50929">
    <property type="entry name" value="ABC_TM1F"/>
    <property type="match status" value="1"/>
</dbReference>
<keyword evidence="4 5" id="KW-0472">Membrane</keyword>
<dbReference type="EMBL" id="QUBR01000003">
    <property type="protein sequence ID" value="REK68965.1"/>
    <property type="molecule type" value="Genomic_DNA"/>
</dbReference>
<dbReference type="Gene3D" id="1.20.1560.10">
    <property type="entry name" value="ABC transporter type 1, transmembrane domain"/>
    <property type="match status" value="1"/>
</dbReference>
<dbReference type="InterPro" id="IPR003439">
    <property type="entry name" value="ABC_transporter-like_ATP-bd"/>
</dbReference>
<dbReference type="GO" id="GO:0005524">
    <property type="term" value="F:ATP binding"/>
    <property type="evidence" value="ECO:0007669"/>
    <property type="project" value="UniProtKB-KW"/>
</dbReference>
<evidence type="ECO:0000256" key="5">
    <source>
        <dbReference type="SAM" id="Phobius"/>
    </source>
</evidence>
<keyword evidence="8" id="KW-0547">Nucleotide-binding</keyword>
<dbReference type="InterPro" id="IPR039421">
    <property type="entry name" value="Type_1_exporter"/>
</dbReference>
<dbReference type="InterPro" id="IPR011527">
    <property type="entry name" value="ABC1_TM_dom"/>
</dbReference>
<accession>A0A371NZ44</accession>
<comment type="caution">
    <text evidence="8">The sequence shown here is derived from an EMBL/GenBank/DDBJ whole genome shotgun (WGS) entry which is preliminary data.</text>
</comment>
<dbReference type="GO" id="GO:0015421">
    <property type="term" value="F:ABC-type oligopeptide transporter activity"/>
    <property type="evidence" value="ECO:0007669"/>
    <property type="project" value="TreeGrafter"/>
</dbReference>
<dbReference type="SUPFAM" id="SSF90123">
    <property type="entry name" value="ABC transporter transmembrane region"/>
    <property type="match status" value="1"/>
</dbReference>
<evidence type="ECO:0000313" key="9">
    <source>
        <dbReference type="Proteomes" id="UP000265581"/>
    </source>
</evidence>
<dbReference type="Pfam" id="PF00005">
    <property type="entry name" value="ABC_tran"/>
    <property type="match status" value="1"/>
</dbReference>
<feature type="transmembrane region" description="Helical" evidence="5">
    <location>
        <begin position="118"/>
        <end position="140"/>
    </location>
</feature>